<evidence type="ECO:0000313" key="3">
    <source>
        <dbReference type="EMBL" id="KAK9073756.1"/>
    </source>
</evidence>
<accession>A0AAP0H6D7</accession>
<feature type="coiled-coil region" evidence="1">
    <location>
        <begin position="659"/>
        <end position="686"/>
    </location>
</feature>
<feature type="region of interest" description="Disordered" evidence="2">
    <location>
        <begin position="1"/>
        <end position="20"/>
    </location>
</feature>
<dbReference type="Proteomes" id="UP001408789">
    <property type="component" value="Unassembled WGS sequence"/>
</dbReference>
<keyword evidence="1" id="KW-0175">Coiled coil</keyword>
<feature type="compositionally biased region" description="Acidic residues" evidence="2">
    <location>
        <begin position="71"/>
        <end position="85"/>
    </location>
</feature>
<dbReference type="InterPro" id="IPR004252">
    <property type="entry name" value="Probable_transposase_24"/>
</dbReference>
<dbReference type="EMBL" id="JBCNJP010000008">
    <property type="protein sequence ID" value="KAK9073756.1"/>
    <property type="molecule type" value="Genomic_DNA"/>
</dbReference>
<name>A0AAP0H6D7_9ASTR</name>
<keyword evidence="4" id="KW-1185">Reference proteome</keyword>
<dbReference type="AlphaFoldDB" id="A0AAP0H6D7"/>
<dbReference type="PANTHER" id="PTHR33144">
    <property type="entry name" value="OS10G0409366 PROTEIN-RELATED"/>
    <property type="match status" value="1"/>
</dbReference>
<evidence type="ECO:0000313" key="4">
    <source>
        <dbReference type="Proteomes" id="UP001408789"/>
    </source>
</evidence>
<feature type="coiled-coil region" evidence="1">
    <location>
        <begin position="308"/>
        <end position="335"/>
    </location>
</feature>
<evidence type="ECO:0000256" key="2">
    <source>
        <dbReference type="SAM" id="MobiDB-lite"/>
    </source>
</evidence>
<organism evidence="3 4">
    <name type="scientific">Deinandra increscens subsp. villosa</name>
    <dbReference type="NCBI Taxonomy" id="3103831"/>
    <lineage>
        <taxon>Eukaryota</taxon>
        <taxon>Viridiplantae</taxon>
        <taxon>Streptophyta</taxon>
        <taxon>Embryophyta</taxon>
        <taxon>Tracheophyta</taxon>
        <taxon>Spermatophyta</taxon>
        <taxon>Magnoliopsida</taxon>
        <taxon>eudicotyledons</taxon>
        <taxon>Gunneridae</taxon>
        <taxon>Pentapetalae</taxon>
        <taxon>asterids</taxon>
        <taxon>campanulids</taxon>
        <taxon>Asterales</taxon>
        <taxon>Asteraceae</taxon>
        <taxon>Asteroideae</taxon>
        <taxon>Heliantheae alliance</taxon>
        <taxon>Madieae</taxon>
        <taxon>Madiinae</taxon>
        <taxon>Deinandra</taxon>
    </lineage>
</organism>
<dbReference type="Pfam" id="PF03004">
    <property type="entry name" value="Transposase_24"/>
    <property type="match status" value="1"/>
</dbReference>
<comment type="caution">
    <text evidence="3">The sequence shown here is derived from an EMBL/GenBank/DDBJ whole genome shotgun (WGS) entry which is preliminary data.</text>
</comment>
<feature type="region of interest" description="Disordered" evidence="2">
    <location>
        <begin position="71"/>
        <end position="92"/>
    </location>
</feature>
<gene>
    <name evidence="3" type="ORF">SSX86_006350</name>
</gene>
<sequence length="709" mass="81877">MGNKGKEGQSSQRQLNDYERSRMLRIQENQGKLQQFGVKNIAKSLTSLVESQSLKKRKGKPKVTDEKDEEYIPDFGTDNEDNCEEETSKSVKVHKKVHPTQYIAPMSMNKYANLARRRMTAHSAPHVVQSEEGTHLVGSDVTKKSKKYIGTNATQQNQPRANMSMGELILNKKASQNQRRANMSMGELILNKKASQNQPRENMSIGGLILNKKTSQKQAGVLEPNVVNPSSSKRSTLSGARRKLFVVENNDVSSQDMNVADGYRDYDEDDENEDIDNTILRNEIEGNDRISQGNELLEMEDDEIDQLMSEDDNQQDGLKDDLETEEDEMDQLISEDDDNRQDGLEYDLEMEDDEPAQEQIITYSTKATAISNTKKRGPTVLHKIHTRSIDERQVIICNEFGQPIGPVVNGENIAGKFSRFLGTIARNHRLASLTHASWHKVPSKEKMWEYVLKKYIVPKEAKDWVLRSIGASWRLHKCRIKSKHFYKYKDNKSRLKNRPKYLTEKDFAMLLRFWSNKETMERCSLARDRRMSQKNNHTAGPKSFAMIREELRNEDPNKELPTLSRMFEYTRRRTEGRLYVDTFDDTAMKIEKMKKHKPCEEETSDKVDPFIAVMGKEYSGHRRLYGKGVTNKLIKRVSGGEELLLDMRRELDEEHARKKLELDEDHQRKRAELEAIQKDINNQQDKSIEDAVQKILQKLPVGIVQEYLT</sequence>
<evidence type="ECO:0000256" key="1">
    <source>
        <dbReference type="SAM" id="Coils"/>
    </source>
</evidence>
<evidence type="ECO:0008006" key="5">
    <source>
        <dbReference type="Google" id="ProtNLM"/>
    </source>
</evidence>
<reference evidence="3 4" key="1">
    <citation type="submission" date="2024-04" db="EMBL/GenBank/DDBJ databases">
        <title>The reference genome of an endangered Asteraceae, Deinandra increscens subsp. villosa, native to the Central Coast of California.</title>
        <authorList>
            <person name="Guilliams M."/>
            <person name="Hasenstab-Lehman K."/>
            <person name="Meyer R."/>
            <person name="Mcevoy S."/>
        </authorList>
    </citation>
    <scope>NUCLEOTIDE SEQUENCE [LARGE SCALE GENOMIC DNA]</scope>
    <source>
        <tissue evidence="3">Leaf</tissue>
    </source>
</reference>
<dbReference type="PANTHER" id="PTHR33144:SF16">
    <property type="entry name" value="OS02G0129000 PROTEIN"/>
    <property type="match status" value="1"/>
</dbReference>
<protein>
    <recommendedName>
        <fullName evidence="5">Transposase</fullName>
    </recommendedName>
</protein>
<proteinExistence type="predicted"/>